<dbReference type="RefSeq" id="WP_268060367.1">
    <property type="nucleotide sequence ID" value="NZ_JAPQFJ010000003.1"/>
</dbReference>
<reference evidence="1" key="1">
    <citation type="submission" date="2022-12" db="EMBL/GenBank/DDBJ databases">
        <title>Clostridium sp. nov., isolated from industrial wastewater.</title>
        <authorList>
            <person name="Jiayan W."/>
        </authorList>
    </citation>
    <scope>NUCLEOTIDE SEQUENCE</scope>
    <source>
        <strain evidence="1">ZC22-4</strain>
    </source>
</reference>
<organism evidence="1 2">
    <name type="scientific">Clostridium brassicae</name>
    <dbReference type="NCBI Taxonomy" id="2999072"/>
    <lineage>
        <taxon>Bacteria</taxon>
        <taxon>Bacillati</taxon>
        <taxon>Bacillota</taxon>
        <taxon>Clostridia</taxon>
        <taxon>Eubacteriales</taxon>
        <taxon>Clostridiaceae</taxon>
        <taxon>Clostridium</taxon>
    </lineage>
</organism>
<gene>
    <name evidence="1" type="ORF">OW729_05040</name>
</gene>
<keyword evidence="2" id="KW-1185">Reference proteome</keyword>
<proteinExistence type="predicted"/>
<protein>
    <submittedName>
        <fullName evidence="1">Uncharacterized protein</fullName>
    </submittedName>
</protein>
<evidence type="ECO:0000313" key="1">
    <source>
        <dbReference type="EMBL" id="MCY6957969.1"/>
    </source>
</evidence>
<comment type="caution">
    <text evidence="1">The sequence shown here is derived from an EMBL/GenBank/DDBJ whole genome shotgun (WGS) entry which is preliminary data.</text>
</comment>
<dbReference type="Proteomes" id="UP001144612">
    <property type="component" value="Unassembled WGS sequence"/>
</dbReference>
<evidence type="ECO:0000313" key="2">
    <source>
        <dbReference type="Proteomes" id="UP001144612"/>
    </source>
</evidence>
<name>A0ABT4D6P0_9CLOT</name>
<accession>A0ABT4D6P0</accession>
<sequence>MSKETEHLKLFKYDKDTDDFNITTFNINQALNNNWDKVDSGFKKLEESIPEAPVKSVNNKIGIVELTAEDIKCKSGNSIEAQLSDIETKTISEISNLQSQTNSLKTTVDNIEVTAEKTTLSSSKFTSKNVKGALEELFINVDNGKKQLGTTLSTRGITVPNNPTFEQIDNSMKNIDTVIKNNLVEDIIKMYNLDLCKISKQKDGIYYWDTEINKFKNFINKGSINYYKLNGTLVKKINTSNAYDSICPNHDGTFWSRANNTTFKLTDDNNTILKSITAQIDSWRQTDILFSQKNKITVPTSGEHYFYLNFISDNGTILSSQKSHGYATNIFESGMLDTLYVYGKDKDDDNIFEFICMSSSGHPSTSYKVNLNSNLFGDYDAFDPGNSRNLKSRIYCFLLFNAI</sequence>
<dbReference type="EMBL" id="JAPQFJ010000003">
    <property type="protein sequence ID" value="MCY6957969.1"/>
    <property type="molecule type" value="Genomic_DNA"/>
</dbReference>